<dbReference type="EMBL" id="JAFBMS010000036">
    <property type="protein sequence ID" value="KAG9341348.1"/>
    <property type="molecule type" value="Genomic_DNA"/>
</dbReference>
<dbReference type="SUPFAM" id="SSF69786">
    <property type="entry name" value="YggU-like"/>
    <property type="match status" value="1"/>
</dbReference>
<proteinExistence type="inferred from homology"/>
<evidence type="ECO:0000313" key="2">
    <source>
        <dbReference type="EMBL" id="KAG9341348.1"/>
    </source>
</evidence>
<dbReference type="InterPro" id="IPR036591">
    <property type="entry name" value="YggU-like_sf"/>
</dbReference>
<dbReference type="SMART" id="SM01152">
    <property type="entry name" value="DUF167"/>
    <property type="match status" value="1"/>
</dbReference>
<gene>
    <name evidence="2" type="ORF">JZ751_019453</name>
</gene>
<dbReference type="Pfam" id="PF02594">
    <property type="entry name" value="DUF167"/>
    <property type="match status" value="1"/>
</dbReference>
<dbReference type="OrthoDB" id="244097at2759"/>
<protein>
    <submittedName>
        <fullName evidence="2">Uncharacterized protein</fullName>
    </submittedName>
</protein>
<reference evidence="2" key="1">
    <citation type="thesis" date="2021" institute="BYU ScholarsArchive" country="Provo, UT, USA">
        <title>Applications of and Algorithms for Genome Assembly and Genomic Analyses with an Emphasis on Marine Teleosts.</title>
        <authorList>
            <person name="Pickett B.D."/>
        </authorList>
    </citation>
    <scope>NUCLEOTIDE SEQUENCE</scope>
    <source>
        <strain evidence="2">HI-2016</strain>
    </source>
</reference>
<dbReference type="InterPro" id="IPR003746">
    <property type="entry name" value="DUF167"/>
</dbReference>
<comment type="similarity">
    <text evidence="1">Belongs to the UPF0235 family.</text>
</comment>
<name>A0A8T2NUZ6_9TELE</name>
<comment type="caution">
    <text evidence="2">The sequence shown here is derived from an EMBL/GenBank/DDBJ whole genome shotgun (WGS) entry which is preliminary data.</text>
</comment>
<dbReference type="AlphaFoldDB" id="A0A8T2NUZ6"/>
<dbReference type="HAMAP" id="MF_00634">
    <property type="entry name" value="UPF0235"/>
    <property type="match status" value="1"/>
</dbReference>
<evidence type="ECO:0000313" key="3">
    <source>
        <dbReference type="Proteomes" id="UP000824540"/>
    </source>
</evidence>
<evidence type="ECO:0000256" key="1">
    <source>
        <dbReference type="ARBA" id="ARBA00010364"/>
    </source>
</evidence>
<dbReference type="Proteomes" id="UP000824540">
    <property type="component" value="Unassembled WGS sequence"/>
</dbReference>
<accession>A0A8T2NUZ6</accession>
<dbReference type="PANTHER" id="PTHR13420">
    <property type="entry name" value="UPF0235 PROTEIN C15ORF40"/>
    <property type="match status" value="1"/>
</dbReference>
<dbReference type="PANTHER" id="PTHR13420:SF7">
    <property type="entry name" value="UPF0235 PROTEIN C15ORF40"/>
    <property type="match status" value="1"/>
</dbReference>
<dbReference type="Gene3D" id="3.30.1200.10">
    <property type="entry name" value="YggU-like"/>
    <property type="match status" value="1"/>
</dbReference>
<dbReference type="GO" id="GO:0005737">
    <property type="term" value="C:cytoplasm"/>
    <property type="evidence" value="ECO:0007669"/>
    <property type="project" value="TreeGrafter"/>
</dbReference>
<dbReference type="NCBIfam" id="TIGR00251">
    <property type="entry name" value="DUF167 family protein"/>
    <property type="match status" value="1"/>
</dbReference>
<keyword evidence="3" id="KW-1185">Reference proteome</keyword>
<sequence>MSTFTPKELKSFGLSCAPGAQNVSPEAVGVAIAAPPSEGEANAELVRYLSKVLELKKSEVTLDRGCRSREKLIKVSGSISPEEVLDRLKRAAAE</sequence>
<organism evidence="2 3">
    <name type="scientific">Albula glossodonta</name>
    <name type="common">roundjaw bonefish</name>
    <dbReference type="NCBI Taxonomy" id="121402"/>
    <lineage>
        <taxon>Eukaryota</taxon>
        <taxon>Metazoa</taxon>
        <taxon>Chordata</taxon>
        <taxon>Craniata</taxon>
        <taxon>Vertebrata</taxon>
        <taxon>Euteleostomi</taxon>
        <taxon>Actinopterygii</taxon>
        <taxon>Neopterygii</taxon>
        <taxon>Teleostei</taxon>
        <taxon>Albuliformes</taxon>
        <taxon>Albulidae</taxon>
        <taxon>Albula</taxon>
    </lineage>
</organism>